<sequence length="61" mass="6974">MEKGAIVIGFEQTWTLWKEKFDINNFYVEDFSSSSMRNSRPKIDALKVANASNLDLFSLIG</sequence>
<comment type="caution">
    <text evidence="1">The sequence shown here is derived from an EMBL/GenBank/DDBJ whole genome shotgun (WGS) entry which is preliminary data.</text>
</comment>
<protein>
    <submittedName>
        <fullName evidence="1">Uncharacterized protein</fullName>
    </submittedName>
</protein>
<evidence type="ECO:0000313" key="2">
    <source>
        <dbReference type="Proteomes" id="UP001341840"/>
    </source>
</evidence>
<keyword evidence="2" id="KW-1185">Reference proteome</keyword>
<reference evidence="1 2" key="1">
    <citation type="journal article" date="2023" name="Plants (Basel)">
        <title>Bridging the Gap: Combining Genomics and Transcriptomics Approaches to Understand Stylosanthes scabra, an Orphan Legume from the Brazilian Caatinga.</title>
        <authorList>
            <person name="Ferreira-Neto J.R.C."/>
            <person name="da Silva M.D."/>
            <person name="Binneck E."/>
            <person name="de Melo N.F."/>
            <person name="da Silva R.H."/>
            <person name="de Melo A.L.T.M."/>
            <person name="Pandolfi V."/>
            <person name="Bustamante F.O."/>
            <person name="Brasileiro-Vidal A.C."/>
            <person name="Benko-Iseppon A.M."/>
        </authorList>
    </citation>
    <scope>NUCLEOTIDE SEQUENCE [LARGE SCALE GENOMIC DNA]</scope>
    <source>
        <tissue evidence="1">Leaves</tissue>
    </source>
</reference>
<gene>
    <name evidence="1" type="ORF">PIB30_062955</name>
</gene>
<proteinExistence type="predicted"/>
<evidence type="ECO:0000313" key="1">
    <source>
        <dbReference type="EMBL" id="MED6161669.1"/>
    </source>
</evidence>
<name>A0ABU6UL74_9FABA</name>
<dbReference type="EMBL" id="JASCZI010121421">
    <property type="protein sequence ID" value="MED6161669.1"/>
    <property type="molecule type" value="Genomic_DNA"/>
</dbReference>
<feature type="non-terminal residue" evidence="1">
    <location>
        <position position="61"/>
    </location>
</feature>
<dbReference type="Proteomes" id="UP001341840">
    <property type="component" value="Unassembled WGS sequence"/>
</dbReference>
<accession>A0ABU6UL74</accession>
<organism evidence="1 2">
    <name type="scientific">Stylosanthes scabra</name>
    <dbReference type="NCBI Taxonomy" id="79078"/>
    <lineage>
        <taxon>Eukaryota</taxon>
        <taxon>Viridiplantae</taxon>
        <taxon>Streptophyta</taxon>
        <taxon>Embryophyta</taxon>
        <taxon>Tracheophyta</taxon>
        <taxon>Spermatophyta</taxon>
        <taxon>Magnoliopsida</taxon>
        <taxon>eudicotyledons</taxon>
        <taxon>Gunneridae</taxon>
        <taxon>Pentapetalae</taxon>
        <taxon>rosids</taxon>
        <taxon>fabids</taxon>
        <taxon>Fabales</taxon>
        <taxon>Fabaceae</taxon>
        <taxon>Papilionoideae</taxon>
        <taxon>50 kb inversion clade</taxon>
        <taxon>dalbergioids sensu lato</taxon>
        <taxon>Dalbergieae</taxon>
        <taxon>Pterocarpus clade</taxon>
        <taxon>Stylosanthes</taxon>
    </lineage>
</organism>